<keyword evidence="1" id="KW-0472">Membrane</keyword>
<sequence>MPTVTSVAPATRAWLAVAALGAGLLHAALAPSAPLPALIVLVAIGAAELTWAAATFARERPPLLQASLYLALLPVALWAAVASAGAATGTGTILALQPLPLAVASGLDLAVAATVAVVLRRRRPARDSGAVRFVLTLLVSAAVVSGVTIPALGLTSAGLSAVSVHLQHSGHH</sequence>
<feature type="transmembrane region" description="Helical" evidence="1">
    <location>
        <begin position="131"/>
        <end position="152"/>
    </location>
</feature>
<keyword evidence="3" id="KW-1185">Reference proteome</keyword>
<keyword evidence="1" id="KW-1133">Transmembrane helix</keyword>
<reference evidence="2" key="1">
    <citation type="journal article" date="2014" name="Int. J. Syst. Evol. Microbiol.">
        <title>Complete genome sequence of Corynebacterium casei LMG S-19264T (=DSM 44701T), isolated from a smear-ripened cheese.</title>
        <authorList>
            <consortium name="US DOE Joint Genome Institute (JGI-PGF)"/>
            <person name="Walter F."/>
            <person name="Albersmeier A."/>
            <person name="Kalinowski J."/>
            <person name="Ruckert C."/>
        </authorList>
    </citation>
    <scope>NUCLEOTIDE SEQUENCE</scope>
    <source>
        <strain evidence="2">VKM Ac-1401</strain>
    </source>
</reference>
<evidence type="ECO:0000313" key="2">
    <source>
        <dbReference type="EMBL" id="GLJ76993.1"/>
    </source>
</evidence>
<comment type="caution">
    <text evidence="2">The sequence shown here is derived from an EMBL/GenBank/DDBJ whole genome shotgun (WGS) entry which is preliminary data.</text>
</comment>
<evidence type="ECO:0000313" key="3">
    <source>
        <dbReference type="Proteomes" id="UP001142372"/>
    </source>
</evidence>
<feature type="transmembrane region" description="Helical" evidence="1">
    <location>
        <begin position="99"/>
        <end position="119"/>
    </location>
</feature>
<gene>
    <name evidence="2" type="ORF">GCM10017584_25670</name>
</gene>
<organism evidence="2 3">
    <name type="scientific">Leifsonia poae</name>
    <dbReference type="NCBI Taxonomy" id="110933"/>
    <lineage>
        <taxon>Bacteria</taxon>
        <taxon>Bacillati</taxon>
        <taxon>Actinomycetota</taxon>
        <taxon>Actinomycetes</taxon>
        <taxon>Micrococcales</taxon>
        <taxon>Microbacteriaceae</taxon>
        <taxon>Leifsonia</taxon>
    </lineage>
</organism>
<name>A0A9W6M054_9MICO</name>
<evidence type="ECO:0000256" key="1">
    <source>
        <dbReference type="SAM" id="Phobius"/>
    </source>
</evidence>
<protein>
    <submittedName>
        <fullName evidence="2">Uncharacterized protein</fullName>
    </submittedName>
</protein>
<feature type="transmembrane region" description="Helical" evidence="1">
    <location>
        <begin position="68"/>
        <end position="87"/>
    </location>
</feature>
<accession>A0A9W6M054</accession>
<keyword evidence="1" id="KW-0812">Transmembrane</keyword>
<dbReference type="Proteomes" id="UP001142372">
    <property type="component" value="Unassembled WGS sequence"/>
</dbReference>
<reference evidence="2" key="2">
    <citation type="submission" date="2023-01" db="EMBL/GenBank/DDBJ databases">
        <authorList>
            <person name="Sun Q."/>
            <person name="Evtushenko L."/>
        </authorList>
    </citation>
    <scope>NUCLEOTIDE SEQUENCE</scope>
    <source>
        <strain evidence="2">VKM Ac-1401</strain>
    </source>
</reference>
<dbReference type="EMBL" id="BSEN01000012">
    <property type="protein sequence ID" value="GLJ76993.1"/>
    <property type="molecule type" value="Genomic_DNA"/>
</dbReference>
<proteinExistence type="predicted"/>
<dbReference type="AlphaFoldDB" id="A0A9W6M054"/>
<feature type="transmembrane region" description="Helical" evidence="1">
    <location>
        <begin position="37"/>
        <end position="56"/>
    </location>
</feature>